<protein>
    <submittedName>
        <fullName evidence="2">Uncharacterized protein</fullName>
    </submittedName>
</protein>
<feature type="region of interest" description="Disordered" evidence="1">
    <location>
        <begin position="26"/>
        <end position="49"/>
    </location>
</feature>
<dbReference type="Proteomes" id="UP000054845">
    <property type="component" value="Unassembled WGS sequence"/>
</dbReference>
<name>A0A0P1BDB5_9BASI</name>
<keyword evidence="3" id="KW-1185">Reference proteome</keyword>
<evidence type="ECO:0000256" key="1">
    <source>
        <dbReference type="SAM" id="MobiDB-lite"/>
    </source>
</evidence>
<evidence type="ECO:0000313" key="2">
    <source>
        <dbReference type="EMBL" id="CEH13553.1"/>
    </source>
</evidence>
<evidence type="ECO:0000313" key="3">
    <source>
        <dbReference type="Proteomes" id="UP000054845"/>
    </source>
</evidence>
<reference evidence="2 3" key="1">
    <citation type="submission" date="2014-09" db="EMBL/GenBank/DDBJ databases">
        <authorList>
            <person name="Magalhaes I.L.F."/>
            <person name="Oliveira U."/>
            <person name="Santos F.R."/>
            <person name="Vidigal T.H.D.A."/>
            <person name="Brescovit A.D."/>
            <person name="Santos A.J."/>
        </authorList>
    </citation>
    <scope>NUCLEOTIDE SEQUENCE [LARGE SCALE GENOMIC DNA]</scope>
</reference>
<organism evidence="2 3">
    <name type="scientific">Ceraceosorus bombacis</name>
    <dbReference type="NCBI Taxonomy" id="401625"/>
    <lineage>
        <taxon>Eukaryota</taxon>
        <taxon>Fungi</taxon>
        <taxon>Dikarya</taxon>
        <taxon>Basidiomycota</taxon>
        <taxon>Ustilaginomycotina</taxon>
        <taxon>Exobasidiomycetes</taxon>
        <taxon>Ceraceosorales</taxon>
        <taxon>Ceraceosoraceae</taxon>
        <taxon>Ceraceosorus</taxon>
    </lineage>
</organism>
<dbReference type="AlphaFoldDB" id="A0A0P1BDB5"/>
<accession>A0A0P1BDB5</accession>
<sequence length="121" mass="13440">MVVQLIVIHITTCREEVWQRLRHQRLASSSPDRVGSKKSFFPSQQQHPSLTRVYAADREGNGPARHSAVPSIGFVEALLRFRRGAVRDSLSGYMACLASEFRARRGGDGCSKDLPSSSELL</sequence>
<dbReference type="EMBL" id="CCYA01000221">
    <property type="protein sequence ID" value="CEH13553.1"/>
    <property type="molecule type" value="Genomic_DNA"/>
</dbReference>
<proteinExistence type="predicted"/>